<gene>
    <name evidence="5" type="ORF">OH76DRAFT_1459352</name>
</gene>
<proteinExistence type="inferred from homology"/>
<organism evidence="5 6">
    <name type="scientific">Lentinus brumalis</name>
    <dbReference type="NCBI Taxonomy" id="2498619"/>
    <lineage>
        <taxon>Eukaryota</taxon>
        <taxon>Fungi</taxon>
        <taxon>Dikarya</taxon>
        <taxon>Basidiomycota</taxon>
        <taxon>Agaricomycotina</taxon>
        <taxon>Agaricomycetes</taxon>
        <taxon>Polyporales</taxon>
        <taxon>Polyporaceae</taxon>
        <taxon>Lentinus</taxon>
    </lineage>
</organism>
<dbReference type="PANTHER" id="PTHR43544">
    <property type="entry name" value="SHORT-CHAIN DEHYDROGENASE/REDUCTASE"/>
    <property type="match status" value="1"/>
</dbReference>
<comment type="similarity">
    <text evidence="1 4">Belongs to the short-chain dehydrogenases/reductases (SDR) family.</text>
</comment>
<dbReference type="AlphaFoldDB" id="A0A371CKS6"/>
<reference evidence="5 6" key="1">
    <citation type="journal article" date="2018" name="Biotechnol. Biofuels">
        <title>Integrative visual omics of the white-rot fungus Polyporus brumalis exposes the biotechnological potential of its oxidative enzymes for delignifying raw plant biomass.</title>
        <authorList>
            <person name="Miyauchi S."/>
            <person name="Rancon A."/>
            <person name="Drula E."/>
            <person name="Hage H."/>
            <person name="Chaduli D."/>
            <person name="Favel A."/>
            <person name="Grisel S."/>
            <person name="Henrissat B."/>
            <person name="Herpoel-Gimbert I."/>
            <person name="Ruiz-Duenas F.J."/>
            <person name="Chevret D."/>
            <person name="Hainaut M."/>
            <person name="Lin J."/>
            <person name="Wang M."/>
            <person name="Pangilinan J."/>
            <person name="Lipzen A."/>
            <person name="Lesage-Meessen L."/>
            <person name="Navarro D."/>
            <person name="Riley R."/>
            <person name="Grigoriev I.V."/>
            <person name="Zhou S."/>
            <person name="Raouche S."/>
            <person name="Rosso M.N."/>
        </authorList>
    </citation>
    <scope>NUCLEOTIDE SEQUENCE [LARGE SCALE GENOMIC DNA]</scope>
    <source>
        <strain evidence="5 6">BRFM 1820</strain>
    </source>
</reference>
<dbReference type="CDD" id="cd05325">
    <property type="entry name" value="carb_red_sniffer_like_SDR_c"/>
    <property type="match status" value="1"/>
</dbReference>
<dbReference type="GO" id="GO:0016491">
    <property type="term" value="F:oxidoreductase activity"/>
    <property type="evidence" value="ECO:0007669"/>
    <property type="project" value="UniProtKB-KW"/>
</dbReference>
<dbReference type="EMBL" id="KZ857533">
    <property type="protein sequence ID" value="RDX40870.1"/>
    <property type="molecule type" value="Genomic_DNA"/>
</dbReference>
<evidence type="ECO:0000256" key="3">
    <source>
        <dbReference type="ARBA" id="ARBA00023002"/>
    </source>
</evidence>
<evidence type="ECO:0000256" key="1">
    <source>
        <dbReference type="ARBA" id="ARBA00006484"/>
    </source>
</evidence>
<dbReference type="PRINTS" id="PR00081">
    <property type="entry name" value="GDHRDH"/>
</dbReference>
<dbReference type="PANTHER" id="PTHR43544:SF7">
    <property type="entry name" value="NADB-LER2"/>
    <property type="match status" value="1"/>
</dbReference>
<keyword evidence="2" id="KW-0521">NADP</keyword>
<dbReference type="GO" id="GO:0005737">
    <property type="term" value="C:cytoplasm"/>
    <property type="evidence" value="ECO:0007669"/>
    <property type="project" value="TreeGrafter"/>
</dbReference>
<name>A0A371CKS6_9APHY</name>
<dbReference type="InterPro" id="IPR051468">
    <property type="entry name" value="Fungal_SecMetab_SDRs"/>
</dbReference>
<evidence type="ECO:0000256" key="2">
    <source>
        <dbReference type="ARBA" id="ARBA00022857"/>
    </source>
</evidence>
<evidence type="ECO:0000313" key="5">
    <source>
        <dbReference type="EMBL" id="RDX40870.1"/>
    </source>
</evidence>
<evidence type="ECO:0000313" key="6">
    <source>
        <dbReference type="Proteomes" id="UP000256964"/>
    </source>
</evidence>
<evidence type="ECO:0000256" key="4">
    <source>
        <dbReference type="RuleBase" id="RU000363"/>
    </source>
</evidence>
<accession>A0A371CKS6</accession>
<sequence>MAEGYVWLVTGSNRGIGLEMVKQLLSSPSNIVIAACRNPSKAAELHALSESAEGRLHLVALDVASKESIREAAQAVAGIVGEKGVDYLVNNAGINPGGEDTAFTLDVDVLEQVFATNVVGPAYAAQAFSGLVEKSVKKTIVNVSSTLGSMGADYGTRCTSYSVTKAALNMLTYKEAKEKPDVTAISMCPGWLQTDMGGQNAALPVSVGVAGILKTVLSLKPEDSGQFFNFKGERVPW</sequence>
<dbReference type="SUPFAM" id="SSF51735">
    <property type="entry name" value="NAD(P)-binding Rossmann-fold domains"/>
    <property type="match status" value="1"/>
</dbReference>
<dbReference type="OrthoDB" id="9876299at2759"/>
<dbReference type="InterPro" id="IPR002347">
    <property type="entry name" value="SDR_fam"/>
</dbReference>
<dbReference type="Proteomes" id="UP000256964">
    <property type="component" value="Unassembled WGS sequence"/>
</dbReference>
<dbReference type="Pfam" id="PF00106">
    <property type="entry name" value="adh_short"/>
    <property type="match status" value="1"/>
</dbReference>
<protein>
    <submittedName>
        <fullName evidence="5">NAD(P)-binding protein</fullName>
    </submittedName>
</protein>
<dbReference type="Gene3D" id="3.40.50.720">
    <property type="entry name" value="NAD(P)-binding Rossmann-like Domain"/>
    <property type="match status" value="1"/>
</dbReference>
<dbReference type="InterPro" id="IPR036291">
    <property type="entry name" value="NAD(P)-bd_dom_sf"/>
</dbReference>
<keyword evidence="6" id="KW-1185">Reference proteome</keyword>
<dbReference type="PRINTS" id="PR00080">
    <property type="entry name" value="SDRFAMILY"/>
</dbReference>
<keyword evidence="3" id="KW-0560">Oxidoreductase</keyword>